<protein>
    <submittedName>
        <fullName evidence="1">Uncharacterized protein</fullName>
    </submittedName>
</protein>
<proteinExistence type="predicted"/>
<organism evidence="1 2">
    <name type="scientific">Lolium multiflorum</name>
    <name type="common">Italian ryegrass</name>
    <name type="synonym">Lolium perenne subsp. multiflorum</name>
    <dbReference type="NCBI Taxonomy" id="4521"/>
    <lineage>
        <taxon>Eukaryota</taxon>
        <taxon>Viridiplantae</taxon>
        <taxon>Streptophyta</taxon>
        <taxon>Embryophyta</taxon>
        <taxon>Tracheophyta</taxon>
        <taxon>Spermatophyta</taxon>
        <taxon>Magnoliopsida</taxon>
        <taxon>Liliopsida</taxon>
        <taxon>Poales</taxon>
        <taxon>Poaceae</taxon>
        <taxon>BOP clade</taxon>
        <taxon>Pooideae</taxon>
        <taxon>Poodae</taxon>
        <taxon>Poeae</taxon>
        <taxon>Poeae Chloroplast Group 2 (Poeae type)</taxon>
        <taxon>Loliodinae</taxon>
        <taxon>Loliinae</taxon>
        <taxon>Lolium</taxon>
    </lineage>
</organism>
<keyword evidence="2" id="KW-1185">Reference proteome</keyword>
<dbReference type="AlphaFoldDB" id="A0AAD8WND6"/>
<dbReference type="EMBL" id="JAUUTY010000003">
    <property type="protein sequence ID" value="KAK1666698.1"/>
    <property type="molecule type" value="Genomic_DNA"/>
</dbReference>
<name>A0AAD8WND6_LOLMU</name>
<reference evidence="1" key="1">
    <citation type="submission" date="2023-07" db="EMBL/GenBank/DDBJ databases">
        <title>A chromosome-level genome assembly of Lolium multiflorum.</title>
        <authorList>
            <person name="Chen Y."/>
            <person name="Copetti D."/>
            <person name="Kolliker R."/>
            <person name="Studer B."/>
        </authorList>
    </citation>
    <scope>NUCLEOTIDE SEQUENCE</scope>
    <source>
        <strain evidence="1">02402/16</strain>
        <tissue evidence="1">Leaf</tissue>
    </source>
</reference>
<sequence>MLIAGVPPDLYLVGKQDISSIIDADMKQLTGPTPPAVEKLNLVENRLDEQVPDTLCNLANLRRTSLGKYLTSMPGCTVTCALG</sequence>
<dbReference type="Proteomes" id="UP001231189">
    <property type="component" value="Unassembled WGS sequence"/>
</dbReference>
<gene>
    <name evidence="1" type="ORF">QYE76_054857</name>
</gene>
<evidence type="ECO:0000313" key="2">
    <source>
        <dbReference type="Proteomes" id="UP001231189"/>
    </source>
</evidence>
<comment type="caution">
    <text evidence="1">The sequence shown here is derived from an EMBL/GenBank/DDBJ whole genome shotgun (WGS) entry which is preliminary data.</text>
</comment>
<evidence type="ECO:0000313" key="1">
    <source>
        <dbReference type="EMBL" id="KAK1666698.1"/>
    </source>
</evidence>
<accession>A0AAD8WND6</accession>